<proteinExistence type="predicted"/>
<feature type="domain" description="AB hydrolase-1" evidence="1">
    <location>
        <begin position="89"/>
        <end position="242"/>
    </location>
</feature>
<evidence type="ECO:0000313" key="3">
    <source>
        <dbReference type="Proteomes" id="UP000012040"/>
    </source>
</evidence>
<dbReference type="KEGG" id="bex:A11Q_2168"/>
<dbReference type="EMBL" id="CP003537">
    <property type="protein sequence ID" value="AGH96384.1"/>
    <property type="molecule type" value="Genomic_DNA"/>
</dbReference>
<protein>
    <recommendedName>
        <fullName evidence="1">AB hydrolase-1 domain-containing protein</fullName>
    </recommendedName>
</protein>
<dbReference type="OrthoDB" id="5290302at2"/>
<gene>
    <name evidence="2" type="ORF">A11Q_2168</name>
</gene>
<dbReference type="InterPro" id="IPR050228">
    <property type="entry name" value="Carboxylesterase_BioH"/>
</dbReference>
<dbReference type="PATRIC" id="fig|1184267.3.peg.2195"/>
<dbReference type="InterPro" id="IPR000073">
    <property type="entry name" value="AB_hydrolase_1"/>
</dbReference>
<dbReference type="Pfam" id="PF00561">
    <property type="entry name" value="Abhydrolase_1"/>
    <property type="match status" value="1"/>
</dbReference>
<dbReference type="SUPFAM" id="SSF53474">
    <property type="entry name" value="alpha/beta-Hydrolases"/>
    <property type="match status" value="1"/>
</dbReference>
<dbReference type="Gene3D" id="3.40.50.1820">
    <property type="entry name" value="alpha/beta hydrolase"/>
    <property type="match status" value="1"/>
</dbReference>
<reference evidence="2 3" key="1">
    <citation type="journal article" date="2013" name="ISME J.">
        <title>By their genes ye shall know them: genomic signatures of predatory bacteria.</title>
        <authorList>
            <person name="Pasternak Z."/>
            <person name="Pietrokovski S."/>
            <person name="Rotem O."/>
            <person name="Gophna U."/>
            <person name="Lurie-Weinberger M.N."/>
            <person name="Jurkevitch E."/>
        </authorList>
    </citation>
    <scope>NUCLEOTIDE SEQUENCE [LARGE SCALE GENOMIC DNA]</scope>
    <source>
        <strain evidence="2 3">JSS</strain>
    </source>
</reference>
<dbReference type="InterPro" id="IPR029058">
    <property type="entry name" value="AB_hydrolase_fold"/>
</dbReference>
<dbReference type="PANTHER" id="PTHR43194">
    <property type="entry name" value="HYDROLASE ALPHA/BETA FOLD FAMILY"/>
    <property type="match status" value="1"/>
</dbReference>
<evidence type="ECO:0000313" key="2">
    <source>
        <dbReference type="EMBL" id="AGH96384.1"/>
    </source>
</evidence>
<dbReference type="HOGENOM" id="CLU_075806_0_0_7"/>
<sequence length="273" mass="31018">MAQTNNPHHAPQIFPRKWVLLRGLMRSQFHWLDFAEKIQTELQLEDVVSVELAGNGFLHTEETPHRIEVAVEQLRSQVSFLQQKISTQQQMSASPEIGLIGISMGGMIATRWAQMYPQEVSSLVLINSSSSLSPFYQRLLPRNYFPLLRQLLIGGADAAAIEHFVLSHTSNDSTKWSTILSKYIEFQKQHPASFKNFIRQLRLTSQVDFKIVPNGKKLVLAAKEDRFVSVQCSQKIAAAWNCPVAYHTTAGHDLPLDAPDWIIQQIKKWSQIT</sequence>
<organism evidence="2 3">
    <name type="scientific">Pseudobdellovibrio exovorus JSS</name>
    <dbReference type="NCBI Taxonomy" id="1184267"/>
    <lineage>
        <taxon>Bacteria</taxon>
        <taxon>Pseudomonadati</taxon>
        <taxon>Bdellovibrionota</taxon>
        <taxon>Bdellovibrionia</taxon>
        <taxon>Bdellovibrionales</taxon>
        <taxon>Pseudobdellovibrionaceae</taxon>
        <taxon>Pseudobdellovibrio</taxon>
    </lineage>
</organism>
<accession>M4VT49</accession>
<dbReference type="PANTHER" id="PTHR43194:SF2">
    <property type="entry name" value="PEROXISOMAL MEMBRANE PROTEIN LPX1"/>
    <property type="match status" value="1"/>
</dbReference>
<dbReference type="PRINTS" id="PR00111">
    <property type="entry name" value="ABHYDROLASE"/>
</dbReference>
<dbReference type="STRING" id="1184267.A11Q_2168"/>
<keyword evidence="3" id="KW-1185">Reference proteome</keyword>
<dbReference type="AlphaFoldDB" id="M4VT49"/>
<evidence type="ECO:0000259" key="1">
    <source>
        <dbReference type="Pfam" id="PF00561"/>
    </source>
</evidence>
<name>M4VT49_9BACT</name>
<dbReference type="eggNOG" id="COG2267">
    <property type="taxonomic scope" value="Bacteria"/>
</dbReference>
<dbReference type="RefSeq" id="WP_015470874.1">
    <property type="nucleotide sequence ID" value="NC_020813.1"/>
</dbReference>
<dbReference type="Proteomes" id="UP000012040">
    <property type="component" value="Chromosome"/>
</dbReference>